<gene>
    <name evidence="1" type="ORF">SDC9_195084</name>
</gene>
<comment type="caution">
    <text evidence="1">The sequence shown here is derived from an EMBL/GenBank/DDBJ whole genome shotgun (WGS) entry which is preliminary data.</text>
</comment>
<reference evidence="1" key="1">
    <citation type="submission" date="2019-08" db="EMBL/GenBank/DDBJ databases">
        <authorList>
            <person name="Kucharzyk K."/>
            <person name="Murdoch R.W."/>
            <person name="Higgins S."/>
            <person name="Loffler F."/>
        </authorList>
    </citation>
    <scope>NUCLEOTIDE SEQUENCE</scope>
</reference>
<proteinExistence type="predicted"/>
<evidence type="ECO:0000313" key="1">
    <source>
        <dbReference type="EMBL" id="MPN47482.1"/>
    </source>
</evidence>
<organism evidence="1">
    <name type="scientific">bioreactor metagenome</name>
    <dbReference type="NCBI Taxonomy" id="1076179"/>
    <lineage>
        <taxon>unclassified sequences</taxon>
        <taxon>metagenomes</taxon>
        <taxon>ecological metagenomes</taxon>
    </lineage>
</organism>
<dbReference type="EMBL" id="VSSQ01109001">
    <property type="protein sequence ID" value="MPN47482.1"/>
    <property type="molecule type" value="Genomic_DNA"/>
</dbReference>
<dbReference type="AlphaFoldDB" id="A0A645I9J9"/>
<sequence length="127" mass="15225">MAQEDPHFPKLYDYGNKYIIRECIHGIELDKYLIHNPLTKEISLKIIDVYEALGKVGYKRQDSMLFHIFITSCSYFRVIDTARAMKEKTTFPRRILEELDKLGYKTDFLEHVKALRPDLYCKWFKKK</sequence>
<protein>
    <submittedName>
        <fullName evidence="1">Uncharacterized protein</fullName>
    </submittedName>
</protein>
<accession>A0A645I9J9</accession>
<name>A0A645I9J9_9ZZZZ</name>